<proteinExistence type="predicted"/>
<evidence type="ECO:0000313" key="2">
    <source>
        <dbReference type="EMBL" id="MBX44474.1"/>
    </source>
</evidence>
<reference evidence="2" key="1">
    <citation type="submission" date="2018-02" db="EMBL/GenBank/DDBJ databases">
        <title>Rhizophora mucronata_Transcriptome.</title>
        <authorList>
            <person name="Meera S.P."/>
            <person name="Sreeshan A."/>
            <person name="Augustine A."/>
        </authorList>
    </citation>
    <scope>NUCLEOTIDE SEQUENCE</scope>
    <source>
        <tissue evidence="2">Leaf</tissue>
    </source>
</reference>
<organism evidence="2">
    <name type="scientific">Rhizophora mucronata</name>
    <name type="common">Asiatic mangrove</name>
    <dbReference type="NCBI Taxonomy" id="61149"/>
    <lineage>
        <taxon>Eukaryota</taxon>
        <taxon>Viridiplantae</taxon>
        <taxon>Streptophyta</taxon>
        <taxon>Embryophyta</taxon>
        <taxon>Tracheophyta</taxon>
        <taxon>Spermatophyta</taxon>
        <taxon>Magnoliopsida</taxon>
        <taxon>eudicotyledons</taxon>
        <taxon>Gunneridae</taxon>
        <taxon>Pentapetalae</taxon>
        <taxon>rosids</taxon>
        <taxon>fabids</taxon>
        <taxon>Malpighiales</taxon>
        <taxon>Rhizophoraceae</taxon>
        <taxon>Rhizophora</taxon>
    </lineage>
</organism>
<feature type="compositionally biased region" description="Basic residues" evidence="1">
    <location>
        <begin position="1"/>
        <end position="11"/>
    </location>
</feature>
<evidence type="ECO:0000256" key="1">
    <source>
        <dbReference type="SAM" id="MobiDB-lite"/>
    </source>
</evidence>
<dbReference type="AlphaFoldDB" id="A0A2P2NPX9"/>
<sequence>MPISKKAKARACRQEKNKKLSPEKSTENFGRKLSANDKLLKNRTQR</sequence>
<feature type="region of interest" description="Disordered" evidence="1">
    <location>
        <begin position="1"/>
        <end position="46"/>
    </location>
</feature>
<feature type="compositionally biased region" description="Basic and acidic residues" evidence="1">
    <location>
        <begin position="12"/>
        <end position="40"/>
    </location>
</feature>
<dbReference type="EMBL" id="GGEC01063990">
    <property type="protein sequence ID" value="MBX44474.1"/>
    <property type="molecule type" value="Transcribed_RNA"/>
</dbReference>
<name>A0A2P2NPX9_RHIMU</name>
<accession>A0A2P2NPX9</accession>
<protein>
    <submittedName>
        <fullName evidence="2">Uncharacterized protein</fullName>
    </submittedName>
</protein>